<dbReference type="RefSeq" id="WP_072832006.1">
    <property type="nucleotide sequence ID" value="NZ_FQXP01000007.1"/>
</dbReference>
<dbReference type="NCBIfam" id="NF040734">
    <property type="entry name" value="CC-COOH_SaoC"/>
    <property type="match status" value="1"/>
</dbReference>
<sequence>MKRLSKISIIFIVIVITMLSGCGKTEKAGNEQAAHNYEDNKLYIDFKEKFPNREAIICEHADVTNDGLEDLIIIYKEDKNTRLIVATDSSEGVKYTNEVPAPIENQSIKLKNIDDEKEMEFIVSGSKRGNLGYAIFRVENMVLTDLFGDGMEDCC</sequence>
<proteinExistence type="predicted"/>
<dbReference type="EMBL" id="FQXP01000007">
    <property type="protein sequence ID" value="SHH96618.1"/>
    <property type="molecule type" value="Genomic_DNA"/>
</dbReference>
<dbReference type="PROSITE" id="PS51257">
    <property type="entry name" value="PROKAR_LIPOPROTEIN"/>
    <property type="match status" value="1"/>
</dbReference>
<evidence type="ECO:0000313" key="1">
    <source>
        <dbReference type="EMBL" id="SHH96618.1"/>
    </source>
</evidence>
<accession>A0A1M5XAP4</accession>
<dbReference type="AlphaFoldDB" id="A0A1M5XAP4"/>
<dbReference type="OrthoDB" id="1701802at2"/>
<keyword evidence="2" id="KW-1185">Reference proteome</keyword>
<evidence type="ECO:0008006" key="3">
    <source>
        <dbReference type="Google" id="ProtNLM"/>
    </source>
</evidence>
<evidence type="ECO:0000313" key="2">
    <source>
        <dbReference type="Proteomes" id="UP000184526"/>
    </source>
</evidence>
<protein>
    <recommendedName>
        <fullName evidence="3">Lipoprotein</fullName>
    </recommendedName>
</protein>
<organism evidence="1 2">
    <name type="scientific">Clostridium collagenovorans DSM 3089</name>
    <dbReference type="NCBI Taxonomy" id="1121306"/>
    <lineage>
        <taxon>Bacteria</taxon>
        <taxon>Bacillati</taxon>
        <taxon>Bacillota</taxon>
        <taxon>Clostridia</taxon>
        <taxon>Eubacteriales</taxon>
        <taxon>Clostridiaceae</taxon>
        <taxon>Clostridium</taxon>
    </lineage>
</organism>
<dbReference type="STRING" id="1121306.SAMN02745196_02142"/>
<name>A0A1M5XAP4_9CLOT</name>
<dbReference type="Proteomes" id="UP000184526">
    <property type="component" value="Unassembled WGS sequence"/>
</dbReference>
<reference evidence="1 2" key="1">
    <citation type="submission" date="2016-11" db="EMBL/GenBank/DDBJ databases">
        <authorList>
            <person name="Jaros S."/>
            <person name="Januszkiewicz K."/>
            <person name="Wedrychowicz H."/>
        </authorList>
    </citation>
    <scope>NUCLEOTIDE SEQUENCE [LARGE SCALE GENOMIC DNA]</scope>
    <source>
        <strain evidence="1 2">DSM 3089</strain>
    </source>
</reference>
<gene>
    <name evidence="1" type="ORF">SAMN02745196_02142</name>
</gene>